<dbReference type="EMBL" id="FNAH01000016">
    <property type="protein sequence ID" value="SDE94117.1"/>
    <property type="molecule type" value="Genomic_DNA"/>
</dbReference>
<evidence type="ECO:0000256" key="7">
    <source>
        <dbReference type="RuleBase" id="RU369079"/>
    </source>
</evidence>
<comment type="similarity">
    <text evidence="7">Belongs to the TRAP transporter small permease family.</text>
</comment>
<keyword evidence="3" id="KW-1003">Cell membrane</keyword>
<keyword evidence="5 7" id="KW-1133">Transmembrane helix</keyword>
<dbReference type="OrthoDB" id="6104548at2"/>
<dbReference type="Pfam" id="PF04290">
    <property type="entry name" value="DctQ"/>
    <property type="match status" value="1"/>
</dbReference>
<evidence type="ECO:0000313" key="10">
    <source>
        <dbReference type="Proteomes" id="UP000199344"/>
    </source>
</evidence>
<keyword evidence="2 7" id="KW-0813">Transport</keyword>
<proteinExistence type="inferred from homology"/>
<dbReference type="RefSeq" id="WP_090525592.1">
    <property type="nucleotide sequence ID" value="NZ_FNAH01000016.1"/>
</dbReference>
<comment type="function">
    <text evidence="7">Part of the tripartite ATP-independent periplasmic (TRAP) transport system.</text>
</comment>
<feature type="domain" description="Tripartite ATP-independent periplasmic transporters DctQ component" evidence="8">
    <location>
        <begin position="44"/>
        <end position="172"/>
    </location>
</feature>
<feature type="transmembrane region" description="Helical" evidence="7">
    <location>
        <begin position="102"/>
        <end position="124"/>
    </location>
</feature>
<gene>
    <name evidence="9" type="ORF">SAMN05421538_11623</name>
</gene>
<feature type="transmembrane region" description="Helical" evidence="7">
    <location>
        <begin position="65"/>
        <end position="81"/>
    </location>
</feature>
<feature type="transmembrane region" description="Helical" evidence="7">
    <location>
        <begin position="144"/>
        <end position="164"/>
    </location>
</feature>
<dbReference type="GO" id="GO:0022857">
    <property type="term" value="F:transmembrane transporter activity"/>
    <property type="evidence" value="ECO:0007669"/>
    <property type="project" value="UniProtKB-UniRule"/>
</dbReference>
<comment type="subunit">
    <text evidence="7">The complex comprises the extracytoplasmic solute receptor protein and the two transmembrane proteins.</text>
</comment>
<evidence type="ECO:0000256" key="3">
    <source>
        <dbReference type="ARBA" id="ARBA00022475"/>
    </source>
</evidence>
<evidence type="ECO:0000259" key="8">
    <source>
        <dbReference type="Pfam" id="PF04290"/>
    </source>
</evidence>
<evidence type="ECO:0000256" key="1">
    <source>
        <dbReference type="ARBA" id="ARBA00004651"/>
    </source>
</evidence>
<keyword evidence="7" id="KW-0997">Cell inner membrane</keyword>
<comment type="subcellular location">
    <subcellularLocation>
        <location evidence="7">Cell inner membrane</location>
        <topology evidence="7">Multi-pass membrane protein</topology>
    </subcellularLocation>
    <subcellularLocation>
        <location evidence="1">Cell membrane</location>
        <topology evidence="1">Multi-pass membrane protein</topology>
    </subcellularLocation>
</comment>
<dbReference type="GO" id="GO:0005886">
    <property type="term" value="C:plasma membrane"/>
    <property type="evidence" value="ECO:0007669"/>
    <property type="project" value="UniProtKB-SubCell"/>
</dbReference>
<evidence type="ECO:0000256" key="4">
    <source>
        <dbReference type="ARBA" id="ARBA00022692"/>
    </source>
</evidence>
<organism evidence="9 10">
    <name type="scientific">Paracoccus isoporae</name>
    <dbReference type="NCBI Taxonomy" id="591205"/>
    <lineage>
        <taxon>Bacteria</taxon>
        <taxon>Pseudomonadati</taxon>
        <taxon>Pseudomonadota</taxon>
        <taxon>Alphaproteobacteria</taxon>
        <taxon>Rhodobacterales</taxon>
        <taxon>Paracoccaceae</taxon>
        <taxon>Paracoccus</taxon>
    </lineage>
</organism>
<name>A0A1G7H129_9RHOB</name>
<keyword evidence="6 7" id="KW-0472">Membrane</keyword>
<dbReference type="AlphaFoldDB" id="A0A1G7H129"/>
<feature type="transmembrane region" description="Helical" evidence="7">
    <location>
        <begin position="33"/>
        <end position="53"/>
    </location>
</feature>
<reference evidence="9 10" key="1">
    <citation type="submission" date="2016-10" db="EMBL/GenBank/DDBJ databases">
        <authorList>
            <person name="de Groot N.N."/>
        </authorList>
    </citation>
    <scope>NUCLEOTIDE SEQUENCE [LARGE SCALE GENOMIC DNA]</scope>
    <source>
        <strain evidence="9 10">DSM 22220</strain>
    </source>
</reference>
<dbReference type="InterPro" id="IPR055348">
    <property type="entry name" value="DctQ"/>
</dbReference>
<protein>
    <recommendedName>
        <fullName evidence="7">TRAP transporter small permease protein</fullName>
    </recommendedName>
</protein>
<dbReference type="Proteomes" id="UP000199344">
    <property type="component" value="Unassembled WGS sequence"/>
</dbReference>
<evidence type="ECO:0000256" key="6">
    <source>
        <dbReference type="ARBA" id="ARBA00023136"/>
    </source>
</evidence>
<keyword evidence="4 7" id="KW-0812">Transmembrane</keyword>
<sequence length="182" mass="19763">MAIDTRPGSGAIQRVLTLIDRFDHWVTTAIRPIVVALGLLIAFAFAAGVFFRSVVGSPVFGLEELVLLAAMWFYLLGAGLASSERSHLSADFLPMLLGDGKAAQAVQLFATALSLMMAVFILVWSLDLVSWGLDKRQGTPVFGIPWVVSQASLMFGACLFIIYLSRDFLRDLLVLLGAREAD</sequence>
<keyword evidence="10" id="KW-1185">Reference proteome</keyword>
<dbReference type="STRING" id="591205.SAMN05421538_11623"/>
<evidence type="ECO:0000256" key="2">
    <source>
        <dbReference type="ARBA" id="ARBA00022448"/>
    </source>
</evidence>
<evidence type="ECO:0000313" key="9">
    <source>
        <dbReference type="EMBL" id="SDE94117.1"/>
    </source>
</evidence>
<evidence type="ECO:0000256" key="5">
    <source>
        <dbReference type="ARBA" id="ARBA00022989"/>
    </source>
</evidence>
<accession>A0A1G7H129</accession>